<dbReference type="InterPro" id="IPR002831">
    <property type="entry name" value="Tscrpt_reg_TrmB_N"/>
</dbReference>
<dbReference type="Pfam" id="PF01978">
    <property type="entry name" value="TrmB"/>
    <property type="match status" value="1"/>
</dbReference>
<evidence type="ECO:0000313" key="2">
    <source>
        <dbReference type="EMBL" id="OHA23207.1"/>
    </source>
</evidence>
<feature type="domain" description="Transcription regulator TrmB N-terminal" evidence="1">
    <location>
        <begin position="9"/>
        <end position="78"/>
    </location>
</feature>
<dbReference type="Proteomes" id="UP000177130">
    <property type="component" value="Unassembled WGS sequence"/>
</dbReference>
<evidence type="ECO:0000313" key="3">
    <source>
        <dbReference type="Proteomes" id="UP000177130"/>
    </source>
</evidence>
<dbReference type="PANTHER" id="PTHR34293">
    <property type="entry name" value="HTH-TYPE TRANSCRIPTIONAL REGULATOR TRMBL2"/>
    <property type="match status" value="1"/>
</dbReference>
<dbReference type="PANTHER" id="PTHR34293:SF1">
    <property type="entry name" value="HTH-TYPE TRANSCRIPTIONAL REGULATOR TRMBL2"/>
    <property type="match status" value="1"/>
</dbReference>
<dbReference type="EMBL" id="MHRK01000041">
    <property type="protein sequence ID" value="OHA23207.1"/>
    <property type="molecule type" value="Genomic_DNA"/>
</dbReference>
<dbReference type="InterPro" id="IPR036388">
    <property type="entry name" value="WH-like_DNA-bd_sf"/>
</dbReference>
<dbReference type="InterPro" id="IPR051797">
    <property type="entry name" value="TrmB-like"/>
</dbReference>
<reference evidence="2 3" key="1">
    <citation type="journal article" date="2016" name="Nat. Commun.">
        <title>Thousands of microbial genomes shed light on interconnected biogeochemical processes in an aquifer system.</title>
        <authorList>
            <person name="Anantharaman K."/>
            <person name="Brown C.T."/>
            <person name="Hug L.A."/>
            <person name="Sharon I."/>
            <person name="Castelle C.J."/>
            <person name="Probst A.J."/>
            <person name="Thomas B.C."/>
            <person name="Singh A."/>
            <person name="Wilkins M.J."/>
            <person name="Karaoz U."/>
            <person name="Brodie E.L."/>
            <person name="Williams K.H."/>
            <person name="Hubbard S.S."/>
            <person name="Banfield J.F."/>
        </authorList>
    </citation>
    <scope>NUCLEOTIDE SEQUENCE [LARGE SCALE GENOMIC DNA]</scope>
</reference>
<gene>
    <name evidence="2" type="ORF">A3C72_00100</name>
</gene>
<dbReference type="AlphaFoldDB" id="A0A1G2MH75"/>
<name>A0A1G2MH75_9BACT</name>
<sequence length="269" mass="30336">MTDSDQNSLAACGLSSEQGKIYHFLLQNGLAPAKAISLKTGIGRPLTYKVLEQLIELTLVEKRENAGKVTLFSPLHPERLKEFADRRREKANKEAELLQGTIGLLVSQFNALKDKPNIRFFEGEEGVRHVYGDILEMGSDILIITSPIREGRQEVLHLIKEQVHKQAAANIRTRAITPHHEGKIMALPVEEDEKFLITRKVVPSEKLDIPAQVIVYGDKVAITNFRESLITVLVESKYIAETFRIIFEYMWEHGQHGQGNTETTSPKQS</sequence>
<proteinExistence type="predicted"/>
<dbReference type="SUPFAM" id="SSF46785">
    <property type="entry name" value="Winged helix' DNA-binding domain"/>
    <property type="match status" value="1"/>
</dbReference>
<accession>A0A1G2MH75</accession>
<dbReference type="STRING" id="1802306.A3C72_00100"/>
<comment type="caution">
    <text evidence="2">The sequence shown here is derived from an EMBL/GenBank/DDBJ whole genome shotgun (WGS) entry which is preliminary data.</text>
</comment>
<dbReference type="Gene3D" id="1.10.10.10">
    <property type="entry name" value="Winged helix-like DNA-binding domain superfamily/Winged helix DNA-binding domain"/>
    <property type="match status" value="1"/>
</dbReference>
<organism evidence="2 3">
    <name type="scientific">Candidatus Taylorbacteria bacterium RIFCSPHIGHO2_02_FULL_43_32b</name>
    <dbReference type="NCBI Taxonomy" id="1802306"/>
    <lineage>
        <taxon>Bacteria</taxon>
        <taxon>Candidatus Tayloriibacteriota</taxon>
    </lineage>
</organism>
<dbReference type="InterPro" id="IPR036390">
    <property type="entry name" value="WH_DNA-bd_sf"/>
</dbReference>
<evidence type="ECO:0000259" key="1">
    <source>
        <dbReference type="Pfam" id="PF01978"/>
    </source>
</evidence>
<protein>
    <recommendedName>
        <fullName evidence="1">Transcription regulator TrmB N-terminal domain-containing protein</fullName>
    </recommendedName>
</protein>